<evidence type="ECO:0000313" key="1">
    <source>
        <dbReference type="EMBL" id="CAK5088609.1"/>
    </source>
</evidence>
<reference evidence="1" key="1">
    <citation type="submission" date="2023-11" db="EMBL/GenBank/DDBJ databases">
        <authorList>
            <person name="Poullet M."/>
        </authorList>
    </citation>
    <scope>NUCLEOTIDE SEQUENCE</scope>
    <source>
        <strain evidence="1">E1834</strain>
    </source>
</reference>
<name>A0ACB1AAT4_MELEN</name>
<comment type="caution">
    <text evidence="1">The sequence shown here is derived from an EMBL/GenBank/DDBJ whole genome shotgun (WGS) entry which is preliminary data.</text>
</comment>
<proteinExistence type="predicted"/>
<organism evidence="1 2">
    <name type="scientific">Meloidogyne enterolobii</name>
    <name type="common">Root-knot nematode worm</name>
    <name type="synonym">Meloidogyne mayaguensis</name>
    <dbReference type="NCBI Taxonomy" id="390850"/>
    <lineage>
        <taxon>Eukaryota</taxon>
        <taxon>Metazoa</taxon>
        <taxon>Ecdysozoa</taxon>
        <taxon>Nematoda</taxon>
        <taxon>Chromadorea</taxon>
        <taxon>Rhabditida</taxon>
        <taxon>Tylenchina</taxon>
        <taxon>Tylenchomorpha</taxon>
        <taxon>Tylenchoidea</taxon>
        <taxon>Meloidogynidae</taxon>
        <taxon>Meloidogyninae</taxon>
        <taxon>Meloidogyne</taxon>
    </lineage>
</organism>
<keyword evidence="2" id="KW-1185">Reference proteome</keyword>
<sequence>MGQIRGWNILVIFFSGTFLGFGSGGKLRDFCSERNFEGFCSGAILGAFSFFVQGPSSSVSSVFLEFWKVMKPNFFIFFFSNL</sequence>
<accession>A0ACB1AAT4</accession>
<protein>
    <submittedName>
        <fullName evidence="1">Uncharacterized protein</fullName>
    </submittedName>
</protein>
<dbReference type="EMBL" id="CAVMJV010000072">
    <property type="protein sequence ID" value="CAK5088609.1"/>
    <property type="molecule type" value="Genomic_DNA"/>
</dbReference>
<gene>
    <name evidence="1" type="ORF">MENTE1834_LOCUS36260</name>
</gene>
<evidence type="ECO:0000313" key="2">
    <source>
        <dbReference type="Proteomes" id="UP001497535"/>
    </source>
</evidence>
<dbReference type="Proteomes" id="UP001497535">
    <property type="component" value="Unassembled WGS sequence"/>
</dbReference>